<reference evidence="1" key="2">
    <citation type="submission" date="2020-09" db="EMBL/GenBank/DDBJ databases">
        <authorList>
            <person name="Sun Q."/>
            <person name="Ohkuma M."/>
        </authorList>
    </citation>
    <scope>NUCLEOTIDE SEQUENCE</scope>
    <source>
        <strain evidence="1">JCM 14359</strain>
    </source>
</reference>
<dbReference type="GO" id="GO:0005524">
    <property type="term" value="F:ATP binding"/>
    <property type="evidence" value="ECO:0007669"/>
    <property type="project" value="InterPro"/>
</dbReference>
<reference evidence="1" key="1">
    <citation type="journal article" date="2014" name="Int. J. Syst. Evol. Microbiol.">
        <title>Complete genome sequence of Corynebacterium casei LMG S-19264T (=DSM 44701T), isolated from a smear-ripened cheese.</title>
        <authorList>
            <consortium name="US DOE Joint Genome Institute (JGI-PGF)"/>
            <person name="Walter F."/>
            <person name="Albersmeier A."/>
            <person name="Kalinowski J."/>
            <person name="Ruckert C."/>
        </authorList>
    </citation>
    <scope>NUCLEOTIDE SEQUENCE</scope>
    <source>
        <strain evidence="1">JCM 14359</strain>
    </source>
</reference>
<proteinExistence type="predicted"/>
<evidence type="ECO:0000313" key="1">
    <source>
        <dbReference type="EMBL" id="GGJ16864.1"/>
    </source>
</evidence>
<name>A0A830ELE2_9EURY</name>
<sequence length="289" mass="29560">MTPPPSSPTDADWGPPERAQVALLADVGAAPKPGNVDRDHDHPDLRLGHFLAGGVGAGVGLRAAAVGDPVGAAFERAVAGMSRGAGTNTQFGSLLLLVPLVRAAAASDRDLSPDGAAAVVASTTVADAAAFYRAFDHVDVAVPDPPEGIVDLDVRRGAEAIPTLEARGVTLSDVFSRTTADSNATEWTTGFRRTFETAAGIVDDDGPLTDRVARAFLDRLATDEDTLIRTVHGAAVATEVRKRAAAARGDSDAVAALDADLLDRGINPGATADLVTAATFVALERGVSV</sequence>
<dbReference type="GO" id="GO:0046917">
    <property type="term" value="F:triphosphoribosyl-dephospho-CoA synthase activity"/>
    <property type="evidence" value="ECO:0007669"/>
    <property type="project" value="InterPro"/>
</dbReference>
<dbReference type="EMBL" id="BMOC01000029">
    <property type="protein sequence ID" value="GGJ16864.1"/>
    <property type="molecule type" value="Genomic_DNA"/>
</dbReference>
<gene>
    <name evidence="1" type="ORF">GCM10008995_28480</name>
</gene>
<evidence type="ECO:0000313" key="2">
    <source>
        <dbReference type="Proteomes" id="UP000653099"/>
    </source>
</evidence>
<dbReference type="InterPro" id="IPR002736">
    <property type="entry name" value="CitG"/>
</dbReference>
<dbReference type="Proteomes" id="UP000653099">
    <property type="component" value="Unassembled WGS sequence"/>
</dbReference>
<dbReference type="OrthoDB" id="85890at2157"/>
<dbReference type="PANTHER" id="PTHR42280">
    <property type="entry name" value="CITG FAMILY PROTEIN"/>
    <property type="match status" value="1"/>
</dbReference>
<protein>
    <submittedName>
        <fullName evidence="1">2-(5''-triphosphoribosyl)-3'-dephosphocoenzyme-A synthase</fullName>
    </submittedName>
</protein>
<organism evidence="1 2">
    <name type="scientific">Halobellus salinus</name>
    <dbReference type="NCBI Taxonomy" id="931585"/>
    <lineage>
        <taxon>Archaea</taxon>
        <taxon>Methanobacteriati</taxon>
        <taxon>Methanobacteriota</taxon>
        <taxon>Stenosarchaea group</taxon>
        <taxon>Halobacteria</taxon>
        <taxon>Halobacteriales</taxon>
        <taxon>Haloferacaceae</taxon>
        <taxon>Halobellus</taxon>
    </lineage>
</organism>
<comment type="caution">
    <text evidence="1">The sequence shown here is derived from an EMBL/GenBank/DDBJ whole genome shotgun (WGS) entry which is preliminary data.</text>
</comment>
<dbReference type="Gene3D" id="1.10.4200.10">
    <property type="entry name" value="Triphosphoribosyl-dephospho-CoA protein"/>
    <property type="match status" value="1"/>
</dbReference>
<dbReference type="RefSeq" id="WP_188788591.1">
    <property type="nucleotide sequence ID" value="NZ_BMOC01000029.1"/>
</dbReference>
<dbReference type="PANTHER" id="PTHR42280:SF1">
    <property type="entry name" value="CITG FAMILY PROTEIN"/>
    <property type="match status" value="1"/>
</dbReference>
<accession>A0A830ELE2</accession>
<dbReference type="AlphaFoldDB" id="A0A830ELE2"/>
<dbReference type="Pfam" id="PF01874">
    <property type="entry name" value="CitG"/>
    <property type="match status" value="1"/>
</dbReference>
<keyword evidence="2" id="KW-1185">Reference proteome</keyword>